<keyword evidence="3" id="KW-0813">Transport</keyword>
<dbReference type="Proteomes" id="UP001642406">
    <property type="component" value="Unassembled WGS sequence"/>
</dbReference>
<accession>A0ABP0BXB2</accession>
<dbReference type="InterPro" id="IPR025602">
    <property type="entry name" value="BCP1_family"/>
</dbReference>
<keyword evidence="6" id="KW-1185">Reference proteome</keyword>
<sequence length="309" mass="33724">MGKKRSREAASKASARDEDRMEEDSDSGEDFDVVNVEFEWFNFDSEVDFHGTKTLLRQLLDVDAALFDVSGLADSILAQSTIGSTVKVDGKANDAYALLTVLSLREQRENAAVAQLTKYLAEKSAGTPALTSLEALLNEQASGPSAAGKPHIGLILSERLINMPAEIAPPLYTMLIDEVEAAVEDGEPYQFTHYLILSKTYQEVQSDIAMVVDDDDDEDNSSKGKRKKAKTAGGASADTFFYFHPEDEVFRKHTMTSGTFPYTKIDESVADSKRAFQDLGVKSQGLLMLVEADKLPAAVEAVSKYVQSG</sequence>
<evidence type="ECO:0000256" key="1">
    <source>
        <dbReference type="ARBA" id="ARBA00002688"/>
    </source>
</evidence>
<feature type="compositionally biased region" description="Basic and acidic residues" evidence="4">
    <location>
        <begin position="7"/>
        <end position="19"/>
    </location>
</feature>
<name>A0ABP0BXB2_9PEZI</name>
<protein>
    <recommendedName>
        <fullName evidence="3">Protein BCP1</fullName>
    </recommendedName>
</protein>
<evidence type="ECO:0000256" key="4">
    <source>
        <dbReference type="SAM" id="MobiDB-lite"/>
    </source>
</evidence>
<dbReference type="PIRSF" id="PIRSF028983">
    <property type="entry name" value="BCP1"/>
    <property type="match status" value="1"/>
</dbReference>
<evidence type="ECO:0000256" key="2">
    <source>
        <dbReference type="ARBA" id="ARBA00006781"/>
    </source>
</evidence>
<dbReference type="EMBL" id="CAWUHC010000047">
    <property type="protein sequence ID" value="CAK7224102.1"/>
    <property type="molecule type" value="Genomic_DNA"/>
</dbReference>
<proteinExistence type="inferred from homology"/>
<keyword evidence="3" id="KW-0539">Nucleus</keyword>
<gene>
    <name evidence="5" type="primary">BCP1</name>
    <name evidence="5" type="ORF">SBRCBS47491_005434</name>
</gene>
<dbReference type="PANTHER" id="PTHR13261">
    <property type="entry name" value="BRCA2 AND CDKN1A INTERACTING PROTEIN"/>
    <property type="match status" value="1"/>
</dbReference>
<comment type="caution">
    <text evidence="5">The sequence shown here is derived from an EMBL/GenBank/DDBJ whole genome shotgun (WGS) entry which is preliminary data.</text>
</comment>
<comment type="function">
    <text evidence="1 3">Involved in nuclear export, actin cytoskeleton organization and vesicular transport.</text>
</comment>
<dbReference type="PANTHER" id="PTHR13261:SF0">
    <property type="entry name" value="BRCA2 AND CDKN1A-INTERACTING PROTEIN"/>
    <property type="match status" value="1"/>
</dbReference>
<comment type="similarity">
    <text evidence="2 3">Belongs to the BCP1 family.</text>
</comment>
<reference evidence="5 6" key="1">
    <citation type="submission" date="2024-01" db="EMBL/GenBank/DDBJ databases">
        <authorList>
            <person name="Allen C."/>
            <person name="Tagirdzhanova G."/>
        </authorList>
    </citation>
    <scope>NUCLEOTIDE SEQUENCE [LARGE SCALE GENOMIC DNA]</scope>
</reference>
<dbReference type="Pfam" id="PF13862">
    <property type="entry name" value="BCCIP"/>
    <property type="match status" value="1"/>
</dbReference>
<feature type="region of interest" description="Disordered" evidence="4">
    <location>
        <begin position="1"/>
        <end position="28"/>
    </location>
</feature>
<comment type="subcellular location">
    <subcellularLocation>
        <location evidence="3">Nucleus</location>
    </subcellularLocation>
</comment>
<evidence type="ECO:0000313" key="5">
    <source>
        <dbReference type="EMBL" id="CAK7224102.1"/>
    </source>
</evidence>
<keyword evidence="3" id="KW-0653">Protein transport</keyword>
<organism evidence="5 6">
    <name type="scientific">Sporothrix bragantina</name>
    <dbReference type="NCBI Taxonomy" id="671064"/>
    <lineage>
        <taxon>Eukaryota</taxon>
        <taxon>Fungi</taxon>
        <taxon>Dikarya</taxon>
        <taxon>Ascomycota</taxon>
        <taxon>Pezizomycotina</taxon>
        <taxon>Sordariomycetes</taxon>
        <taxon>Sordariomycetidae</taxon>
        <taxon>Ophiostomatales</taxon>
        <taxon>Ophiostomataceae</taxon>
        <taxon>Sporothrix</taxon>
    </lineage>
</organism>
<evidence type="ECO:0000313" key="6">
    <source>
        <dbReference type="Proteomes" id="UP001642406"/>
    </source>
</evidence>
<evidence type="ECO:0000256" key="3">
    <source>
        <dbReference type="PIRNR" id="PIRNR028983"/>
    </source>
</evidence>